<comment type="subcellular location">
    <subcellularLocation>
        <location evidence="1 10">Cell membrane</location>
        <topology evidence="1 10">Multi-pass membrane protein</topology>
    </subcellularLocation>
</comment>
<name>A0ABT4MBU4_9NOCA</name>
<accession>A0ABT4MBU4</accession>
<protein>
    <recommendedName>
        <fullName evidence="10">Fluoride-specific ion channel FluC</fullName>
    </recommendedName>
</protein>
<feature type="transmembrane region" description="Helical" evidence="10">
    <location>
        <begin position="66"/>
        <end position="88"/>
    </location>
</feature>
<feature type="transmembrane region" description="Helical" evidence="10">
    <location>
        <begin position="132"/>
        <end position="156"/>
    </location>
</feature>
<dbReference type="HAMAP" id="MF_00454">
    <property type="entry name" value="FluC"/>
    <property type="match status" value="1"/>
</dbReference>
<keyword evidence="2 10" id="KW-1003">Cell membrane</keyword>
<dbReference type="NCBIfam" id="TIGR00494">
    <property type="entry name" value="crcB"/>
    <property type="match status" value="1"/>
</dbReference>
<keyword evidence="13" id="KW-1185">Reference proteome</keyword>
<keyword evidence="5 10" id="KW-0472">Membrane</keyword>
<dbReference type="Proteomes" id="UP001081071">
    <property type="component" value="Unassembled WGS sequence"/>
</dbReference>
<evidence type="ECO:0000313" key="13">
    <source>
        <dbReference type="Proteomes" id="UP001081071"/>
    </source>
</evidence>
<evidence type="ECO:0000256" key="6">
    <source>
        <dbReference type="ARBA" id="ARBA00023303"/>
    </source>
</evidence>
<feature type="binding site" evidence="10">
    <location>
        <position position="110"/>
    </location>
    <ligand>
        <name>Na(+)</name>
        <dbReference type="ChEBI" id="CHEBI:29101"/>
        <note>structural</note>
    </ligand>
</feature>
<dbReference type="EMBL" id="JAPWIJ010000002">
    <property type="protein sequence ID" value="MCZ4517990.1"/>
    <property type="molecule type" value="Genomic_DNA"/>
</dbReference>
<evidence type="ECO:0000256" key="8">
    <source>
        <dbReference type="ARBA" id="ARBA00035585"/>
    </source>
</evidence>
<evidence type="ECO:0000256" key="9">
    <source>
        <dbReference type="ARBA" id="ARBA00049940"/>
    </source>
</evidence>
<comment type="activity regulation">
    <text evidence="10">Na(+) is not transported, but it plays an essential structural role and its presence is essential for fluoride channel function.</text>
</comment>
<dbReference type="RefSeq" id="WP_269602668.1">
    <property type="nucleotide sequence ID" value="NZ_JAPWIJ010000002.1"/>
</dbReference>
<keyword evidence="3 10" id="KW-0812">Transmembrane</keyword>
<keyword evidence="10" id="KW-0479">Metal-binding</keyword>
<comment type="catalytic activity">
    <reaction evidence="8">
        <text>fluoride(in) = fluoride(out)</text>
        <dbReference type="Rhea" id="RHEA:76159"/>
        <dbReference type="ChEBI" id="CHEBI:17051"/>
    </reaction>
    <physiologicalReaction direction="left-to-right" evidence="8">
        <dbReference type="Rhea" id="RHEA:76160"/>
    </physiologicalReaction>
</comment>
<feature type="region of interest" description="Disordered" evidence="11">
    <location>
        <begin position="1"/>
        <end position="25"/>
    </location>
</feature>
<keyword evidence="10" id="KW-0813">Transport</keyword>
<evidence type="ECO:0000256" key="5">
    <source>
        <dbReference type="ARBA" id="ARBA00023136"/>
    </source>
</evidence>
<dbReference type="PANTHER" id="PTHR28259">
    <property type="entry name" value="FLUORIDE EXPORT PROTEIN 1-RELATED"/>
    <property type="match status" value="1"/>
</dbReference>
<evidence type="ECO:0000256" key="2">
    <source>
        <dbReference type="ARBA" id="ARBA00022475"/>
    </source>
</evidence>
<feature type="binding site" evidence="10">
    <location>
        <position position="113"/>
    </location>
    <ligand>
        <name>Na(+)</name>
        <dbReference type="ChEBI" id="CHEBI:29101"/>
        <note>structural</note>
    </ligand>
</feature>
<feature type="transmembrane region" description="Helical" evidence="10">
    <location>
        <begin position="100"/>
        <end position="120"/>
    </location>
</feature>
<keyword evidence="6 10" id="KW-0407">Ion channel</keyword>
<evidence type="ECO:0000256" key="1">
    <source>
        <dbReference type="ARBA" id="ARBA00004651"/>
    </source>
</evidence>
<dbReference type="SUPFAM" id="SSF103473">
    <property type="entry name" value="MFS general substrate transporter"/>
    <property type="match status" value="1"/>
</dbReference>
<gene>
    <name evidence="10 12" type="primary">crcB</name>
    <name evidence="10" type="synonym">fluC</name>
    <name evidence="12" type="ORF">O4220_05625</name>
</gene>
<evidence type="ECO:0000256" key="11">
    <source>
        <dbReference type="SAM" id="MobiDB-lite"/>
    </source>
</evidence>
<comment type="function">
    <text evidence="9 10">Fluoride-specific ion channel. Important for reducing fluoride concentration in the cell, thus reducing its toxicity.</text>
</comment>
<evidence type="ECO:0000256" key="4">
    <source>
        <dbReference type="ARBA" id="ARBA00022989"/>
    </source>
</evidence>
<sequence length="169" mass="17821">MTDFDETHGGTSADRSMPVDLDAPEPNRPLHLQPAAIAAVALGGLVGTGIRYGAESANPAVTGSFPFTTLVINLTGAFILGMLLERLALSGPDHGWRRRIRLCIGTGVLGSYTTYSSFALETVELLRDNRVVAAAVYMIVSVVIGTFAAGAGIVLAQRFGTHAHAEEKR</sequence>
<proteinExistence type="inferred from homology"/>
<evidence type="ECO:0000256" key="3">
    <source>
        <dbReference type="ARBA" id="ARBA00022692"/>
    </source>
</evidence>
<feature type="transmembrane region" description="Helical" evidence="10">
    <location>
        <begin position="35"/>
        <end position="54"/>
    </location>
</feature>
<evidence type="ECO:0000256" key="10">
    <source>
        <dbReference type="HAMAP-Rule" id="MF_00454"/>
    </source>
</evidence>
<dbReference type="InterPro" id="IPR036259">
    <property type="entry name" value="MFS_trans_sf"/>
</dbReference>
<dbReference type="Pfam" id="PF02537">
    <property type="entry name" value="CRCB"/>
    <property type="match status" value="1"/>
</dbReference>
<comment type="caution">
    <text evidence="12">The sequence shown here is derived from an EMBL/GenBank/DDBJ whole genome shotgun (WGS) entry which is preliminary data.</text>
</comment>
<keyword evidence="10" id="KW-0915">Sodium</keyword>
<organism evidence="12 13">
    <name type="scientific">Rhodococcus ruber</name>
    <dbReference type="NCBI Taxonomy" id="1830"/>
    <lineage>
        <taxon>Bacteria</taxon>
        <taxon>Bacillati</taxon>
        <taxon>Actinomycetota</taxon>
        <taxon>Actinomycetes</taxon>
        <taxon>Mycobacteriales</taxon>
        <taxon>Nocardiaceae</taxon>
        <taxon>Rhodococcus</taxon>
    </lineage>
</organism>
<dbReference type="PANTHER" id="PTHR28259:SF1">
    <property type="entry name" value="FLUORIDE EXPORT PROTEIN 1-RELATED"/>
    <property type="match status" value="1"/>
</dbReference>
<reference evidence="12" key="1">
    <citation type="submission" date="2022-12" db="EMBL/GenBank/DDBJ databases">
        <authorList>
            <person name="Krivoruchko A.V."/>
            <person name="Elkin A."/>
        </authorList>
    </citation>
    <scope>NUCLEOTIDE SEQUENCE</scope>
    <source>
        <strain evidence="12">IEGM 1391</strain>
    </source>
</reference>
<keyword evidence="4 10" id="KW-1133">Transmembrane helix</keyword>
<comment type="similarity">
    <text evidence="7 10">Belongs to the fluoride channel Fluc/FEX (TC 1.A.43) family.</text>
</comment>
<keyword evidence="10" id="KW-0406">Ion transport</keyword>
<evidence type="ECO:0000256" key="7">
    <source>
        <dbReference type="ARBA" id="ARBA00035120"/>
    </source>
</evidence>
<dbReference type="InterPro" id="IPR003691">
    <property type="entry name" value="FluC"/>
</dbReference>
<evidence type="ECO:0000313" key="12">
    <source>
        <dbReference type="EMBL" id="MCZ4517990.1"/>
    </source>
</evidence>